<reference evidence="2 3" key="1">
    <citation type="journal article" date="2014" name="Genome Announc.">
        <title>Whole-Genome Sequence of Serratia symbiotica Strain CWBI-2.3T, a Free-Living Symbiont of the Black Bean Aphid Aphis fabae.</title>
        <authorList>
            <person name="Foray V."/>
            <person name="Grigorescu A.S."/>
            <person name="Sabri A."/>
            <person name="Haubruge E."/>
            <person name="Lognay G."/>
            <person name="Francis F."/>
            <person name="Fauconnier M.L."/>
            <person name="Hance T."/>
            <person name="Thonart P."/>
        </authorList>
    </citation>
    <scope>NUCLEOTIDE SEQUENCE [LARGE SCALE GENOMIC DNA]</scope>
    <source>
        <strain evidence="2">CWBI-2.3</strain>
        <plasmid evidence="2 3">pSsAf2.3-2</plasmid>
    </source>
</reference>
<name>A0A068Z7R2_9GAMM</name>
<feature type="domain" description="Ribbon-helix-helix protein CopG" evidence="1">
    <location>
        <begin position="44"/>
        <end position="72"/>
    </location>
</feature>
<dbReference type="GO" id="GO:0006355">
    <property type="term" value="P:regulation of DNA-templated transcription"/>
    <property type="evidence" value="ECO:0007669"/>
    <property type="project" value="InterPro"/>
</dbReference>
<dbReference type="InterPro" id="IPR002145">
    <property type="entry name" value="CopG"/>
</dbReference>
<dbReference type="Proteomes" id="UP000042738">
    <property type="component" value="Plasmid pSsAf2.3-2"/>
</dbReference>
<proteinExistence type="predicted"/>
<dbReference type="SUPFAM" id="SSF47598">
    <property type="entry name" value="Ribbon-helix-helix"/>
    <property type="match status" value="1"/>
</dbReference>
<dbReference type="Pfam" id="PF01402">
    <property type="entry name" value="RHH_1"/>
    <property type="match status" value="1"/>
</dbReference>
<sequence>MAIQKKPKMQLPDSKNEAVEKFINSAPDAKIPATKGVVKGKKQQITITMDPELIQRIDEAAAENGQSRAAFINMSCINILDYGLQIAGKKKISE</sequence>
<evidence type="ECO:0000313" key="3">
    <source>
        <dbReference type="Proteomes" id="UP000042738"/>
    </source>
</evidence>
<geneLocation type="plasmid" evidence="2 3">
    <name>pSsAf2.3-2</name>
</geneLocation>
<dbReference type="RefSeq" id="WP_040264784.1">
    <property type="nucleotide sequence ID" value="NZ_CP050857.1"/>
</dbReference>
<accession>A0A068Z7R2</accession>
<dbReference type="EMBL" id="CP050857">
    <property type="protein sequence ID" value="QLH64553.1"/>
    <property type="molecule type" value="Genomic_DNA"/>
</dbReference>
<keyword evidence="2" id="KW-0614">Plasmid</keyword>
<organism evidence="2 3">
    <name type="scientific">Serratia symbiotica</name>
    <dbReference type="NCBI Taxonomy" id="138074"/>
    <lineage>
        <taxon>Bacteria</taxon>
        <taxon>Pseudomonadati</taxon>
        <taxon>Pseudomonadota</taxon>
        <taxon>Gammaproteobacteria</taxon>
        <taxon>Enterobacterales</taxon>
        <taxon>Yersiniaceae</taxon>
        <taxon>Serratia</taxon>
    </lineage>
</organism>
<evidence type="ECO:0000313" key="2">
    <source>
        <dbReference type="EMBL" id="QLH64553.1"/>
    </source>
</evidence>
<dbReference type="InterPro" id="IPR010985">
    <property type="entry name" value="Ribbon_hlx_hlx"/>
</dbReference>
<protein>
    <submittedName>
        <fullName evidence="2">Ribbon-helix-helix protein, CopG family</fullName>
    </submittedName>
</protein>
<dbReference type="AlphaFoldDB" id="A0A068Z7R2"/>
<dbReference type="GeneID" id="93738211"/>
<gene>
    <name evidence="2" type="ORF">SYMBAF_17195</name>
</gene>
<evidence type="ECO:0000259" key="1">
    <source>
        <dbReference type="Pfam" id="PF01402"/>
    </source>
</evidence>
<dbReference type="CDD" id="cd22231">
    <property type="entry name" value="RHH_NikR_HicB-like"/>
    <property type="match status" value="1"/>
</dbReference>